<feature type="binding site" evidence="8">
    <location>
        <position position="97"/>
    </location>
    <ligand>
        <name>Mg(2+)</name>
        <dbReference type="ChEBI" id="CHEBI:18420"/>
    </ligand>
</feature>
<dbReference type="SUPFAM" id="SSF53448">
    <property type="entry name" value="Nucleotide-diphospho-sugar transferases"/>
    <property type="match status" value="1"/>
</dbReference>
<feature type="binding site" evidence="8">
    <location>
        <position position="97"/>
    </location>
    <ligand>
        <name>GTP</name>
        <dbReference type="ChEBI" id="CHEBI:37565"/>
    </ligand>
</feature>
<keyword evidence="6 8" id="KW-0342">GTP-binding</keyword>
<dbReference type="GO" id="GO:1902758">
    <property type="term" value="P:bis(molybdopterin guanine dinucleotide)molybdenum biosynthetic process"/>
    <property type="evidence" value="ECO:0007669"/>
    <property type="project" value="TreeGrafter"/>
</dbReference>
<evidence type="ECO:0000256" key="8">
    <source>
        <dbReference type="HAMAP-Rule" id="MF_00316"/>
    </source>
</evidence>
<comment type="similarity">
    <text evidence="8">Belongs to the MobA family.</text>
</comment>
<dbReference type="OrthoDB" id="9788394at2"/>
<keyword evidence="2 8" id="KW-0808">Transferase</keyword>
<comment type="domain">
    <text evidence="8">The N-terminal domain determines nucleotide recognition and specific binding, while the C-terminal domain determines the specific binding to the target protein.</text>
</comment>
<evidence type="ECO:0000256" key="2">
    <source>
        <dbReference type="ARBA" id="ARBA00022679"/>
    </source>
</evidence>
<dbReference type="InterPro" id="IPR029044">
    <property type="entry name" value="Nucleotide-diphossugar_trans"/>
</dbReference>
<comment type="subunit">
    <text evidence="8">Monomer.</text>
</comment>
<keyword evidence="3 8" id="KW-0479">Metal-binding</keyword>
<sequence length="190" mass="19836">MREPFGLILAGGRGTRMGGVSKAGLRLGGESLLERVQARLAPQVDRIAVNANAALRTPHPVIRDSLAGHLGPLAGVLTGLDWAAALGASHIVTVAVDTPFFPCDLVPRLLLAGSGKLAIAETSDGEHGTFGLWPVSLRAPLAAYLEQGGRKVRSFTSAQGAALARFPDTTPPAFFNINTPDDLARAADWL</sequence>
<dbReference type="Proteomes" id="UP000244817">
    <property type="component" value="Unassembled WGS sequence"/>
</dbReference>
<dbReference type="CDD" id="cd02503">
    <property type="entry name" value="MobA"/>
    <property type="match status" value="1"/>
</dbReference>
<evidence type="ECO:0000256" key="1">
    <source>
        <dbReference type="ARBA" id="ARBA00022490"/>
    </source>
</evidence>
<dbReference type="GO" id="GO:0046872">
    <property type="term" value="F:metal ion binding"/>
    <property type="evidence" value="ECO:0007669"/>
    <property type="project" value="UniProtKB-KW"/>
</dbReference>
<dbReference type="NCBIfam" id="TIGR02665">
    <property type="entry name" value="molyb_mobA"/>
    <property type="match status" value="1"/>
</dbReference>
<evidence type="ECO:0000259" key="9">
    <source>
        <dbReference type="Pfam" id="PF12804"/>
    </source>
</evidence>
<proteinExistence type="inferred from homology"/>
<organism evidence="10 11">
    <name type="scientific">Thalassorhabdomicrobium marinisediminis</name>
    <dbReference type="NCBI Taxonomy" id="2170577"/>
    <lineage>
        <taxon>Bacteria</taxon>
        <taxon>Pseudomonadati</taxon>
        <taxon>Pseudomonadota</taxon>
        <taxon>Alphaproteobacteria</taxon>
        <taxon>Rhodobacterales</taxon>
        <taxon>Paracoccaceae</taxon>
        <taxon>Thalassorhabdomicrobium</taxon>
    </lineage>
</organism>
<keyword evidence="7 8" id="KW-0501">Molybdenum cofactor biosynthesis</keyword>
<keyword evidence="5 8" id="KW-0460">Magnesium</keyword>
<protein>
    <recommendedName>
        <fullName evidence="8">Molybdenum cofactor guanylyltransferase</fullName>
        <shortName evidence="8">MoCo guanylyltransferase</shortName>
        <ecNumber evidence="8">2.7.7.77</ecNumber>
    </recommendedName>
    <alternativeName>
        <fullName evidence="8">GTP:molybdopterin guanylyltransferase</fullName>
    </alternativeName>
    <alternativeName>
        <fullName evidence="8">Mo-MPT guanylyltransferase</fullName>
    </alternativeName>
    <alternativeName>
        <fullName evidence="8">Molybdopterin guanylyltransferase</fullName>
    </alternativeName>
    <alternativeName>
        <fullName evidence="8">Molybdopterin-guanine dinucleotide synthase</fullName>
        <shortName evidence="8">MGD synthase</shortName>
    </alternativeName>
</protein>
<dbReference type="HAMAP" id="MF_00316">
    <property type="entry name" value="MobA"/>
    <property type="match status" value="1"/>
</dbReference>
<dbReference type="PANTHER" id="PTHR19136:SF81">
    <property type="entry name" value="MOLYBDENUM COFACTOR GUANYLYLTRANSFERASE"/>
    <property type="match status" value="1"/>
</dbReference>
<name>A0A2T7FYV1_9RHOB</name>
<feature type="domain" description="MobA-like NTP transferase" evidence="9">
    <location>
        <begin position="6"/>
        <end position="153"/>
    </location>
</feature>
<reference evidence="10 11" key="1">
    <citation type="submission" date="2018-04" db="EMBL/GenBank/DDBJ databases">
        <title>Pelagivirga bohaiensis gen. nov., sp. nov., a bacterium isolated from the Bohai Sea.</title>
        <authorList>
            <person name="Ji X."/>
        </authorList>
    </citation>
    <scope>NUCLEOTIDE SEQUENCE [LARGE SCALE GENOMIC DNA]</scope>
    <source>
        <strain evidence="10 11">BH-SD16</strain>
    </source>
</reference>
<keyword evidence="4 8" id="KW-0547">Nucleotide-binding</keyword>
<dbReference type="Gene3D" id="3.90.550.10">
    <property type="entry name" value="Spore Coat Polysaccharide Biosynthesis Protein SpsA, Chain A"/>
    <property type="match status" value="1"/>
</dbReference>
<evidence type="ECO:0000256" key="7">
    <source>
        <dbReference type="ARBA" id="ARBA00023150"/>
    </source>
</evidence>
<dbReference type="AlphaFoldDB" id="A0A2T7FYV1"/>
<dbReference type="EC" id="2.7.7.77" evidence="8"/>
<evidence type="ECO:0000313" key="10">
    <source>
        <dbReference type="EMBL" id="PVA07350.1"/>
    </source>
</evidence>
<dbReference type="Pfam" id="PF12804">
    <property type="entry name" value="NTP_transf_3"/>
    <property type="match status" value="1"/>
</dbReference>
<dbReference type="GO" id="GO:0005737">
    <property type="term" value="C:cytoplasm"/>
    <property type="evidence" value="ECO:0007669"/>
    <property type="project" value="UniProtKB-SubCell"/>
</dbReference>
<feature type="binding site" evidence="8">
    <location>
        <position position="22"/>
    </location>
    <ligand>
        <name>GTP</name>
        <dbReference type="ChEBI" id="CHEBI:37565"/>
    </ligand>
</feature>
<evidence type="ECO:0000256" key="3">
    <source>
        <dbReference type="ARBA" id="ARBA00022723"/>
    </source>
</evidence>
<dbReference type="GO" id="GO:0005525">
    <property type="term" value="F:GTP binding"/>
    <property type="evidence" value="ECO:0007669"/>
    <property type="project" value="UniProtKB-UniRule"/>
</dbReference>
<feature type="binding site" evidence="8">
    <location>
        <begin position="9"/>
        <end position="11"/>
    </location>
    <ligand>
        <name>GTP</name>
        <dbReference type="ChEBI" id="CHEBI:37565"/>
    </ligand>
</feature>
<feature type="binding site" evidence="8">
    <location>
        <position position="50"/>
    </location>
    <ligand>
        <name>GTP</name>
        <dbReference type="ChEBI" id="CHEBI:37565"/>
    </ligand>
</feature>
<comment type="cofactor">
    <cofactor evidence="8">
        <name>Mg(2+)</name>
        <dbReference type="ChEBI" id="CHEBI:18420"/>
    </cofactor>
</comment>
<dbReference type="RefSeq" id="WP_108640178.1">
    <property type="nucleotide sequence ID" value="NZ_QCYG01000003.1"/>
</dbReference>
<dbReference type="PANTHER" id="PTHR19136">
    <property type="entry name" value="MOLYBDENUM COFACTOR GUANYLYLTRANSFERASE"/>
    <property type="match status" value="1"/>
</dbReference>
<evidence type="ECO:0000256" key="4">
    <source>
        <dbReference type="ARBA" id="ARBA00022741"/>
    </source>
</evidence>
<keyword evidence="10" id="KW-0548">Nucleotidyltransferase</keyword>
<dbReference type="InterPro" id="IPR025877">
    <property type="entry name" value="MobA-like_NTP_Trfase"/>
</dbReference>
<comment type="catalytic activity">
    <reaction evidence="8">
        <text>Mo-molybdopterin + GTP + H(+) = Mo-molybdopterin guanine dinucleotide + diphosphate</text>
        <dbReference type="Rhea" id="RHEA:34243"/>
        <dbReference type="ChEBI" id="CHEBI:15378"/>
        <dbReference type="ChEBI" id="CHEBI:33019"/>
        <dbReference type="ChEBI" id="CHEBI:37565"/>
        <dbReference type="ChEBI" id="CHEBI:71302"/>
        <dbReference type="ChEBI" id="CHEBI:71310"/>
        <dbReference type="EC" id="2.7.7.77"/>
    </reaction>
</comment>
<keyword evidence="1 8" id="KW-0963">Cytoplasm</keyword>
<feature type="binding site" evidence="8">
    <location>
        <position position="64"/>
    </location>
    <ligand>
        <name>GTP</name>
        <dbReference type="ChEBI" id="CHEBI:37565"/>
    </ligand>
</feature>
<gene>
    <name evidence="8 10" type="primary">mobA</name>
    <name evidence="10" type="ORF">DC363_05760</name>
</gene>
<dbReference type="GO" id="GO:0061603">
    <property type="term" value="F:molybdenum cofactor guanylyltransferase activity"/>
    <property type="evidence" value="ECO:0007669"/>
    <property type="project" value="UniProtKB-EC"/>
</dbReference>
<evidence type="ECO:0000256" key="6">
    <source>
        <dbReference type="ARBA" id="ARBA00023134"/>
    </source>
</evidence>
<evidence type="ECO:0000313" key="11">
    <source>
        <dbReference type="Proteomes" id="UP000244817"/>
    </source>
</evidence>
<comment type="subcellular location">
    <subcellularLocation>
        <location evidence="8">Cytoplasm</location>
    </subcellularLocation>
</comment>
<comment type="function">
    <text evidence="8">Transfers a GMP moiety from GTP to Mo-molybdopterin (Mo-MPT) cofactor (Moco or molybdenum cofactor) to form Mo-molybdopterin guanine dinucleotide (Mo-MGD) cofactor.</text>
</comment>
<accession>A0A2T7FYV1</accession>
<dbReference type="InterPro" id="IPR013482">
    <property type="entry name" value="Molybde_CF_guanTrfase"/>
</dbReference>
<comment type="caution">
    <text evidence="10">The sequence shown here is derived from an EMBL/GenBank/DDBJ whole genome shotgun (WGS) entry which is preliminary data.</text>
</comment>
<evidence type="ECO:0000256" key="5">
    <source>
        <dbReference type="ARBA" id="ARBA00022842"/>
    </source>
</evidence>
<dbReference type="EMBL" id="QCYG01000003">
    <property type="protein sequence ID" value="PVA07350.1"/>
    <property type="molecule type" value="Genomic_DNA"/>
</dbReference>
<keyword evidence="11" id="KW-1185">Reference proteome</keyword>